<reference evidence="7 8" key="1">
    <citation type="submission" date="2024-08" db="EMBL/GenBank/DDBJ databases">
        <title>Draft Genome Sequence of Legionella lytica strain DSB2004, Isolated From a Fire Sprinkler System.</title>
        <authorList>
            <person name="Everhart A.D."/>
            <person name="Kidane D.T."/>
            <person name="Farone A.L."/>
            <person name="Farone M.B."/>
        </authorList>
    </citation>
    <scope>NUCLEOTIDE SEQUENCE [LARGE SCALE GENOMIC DNA]</scope>
    <source>
        <strain evidence="7 8">DSB2004</strain>
    </source>
</reference>
<keyword evidence="4" id="KW-0808">Transferase</keyword>
<dbReference type="InterPro" id="IPR050596">
    <property type="entry name" value="AspAT/PAT-like"/>
</dbReference>
<evidence type="ECO:0000313" key="8">
    <source>
        <dbReference type="Proteomes" id="UP001615550"/>
    </source>
</evidence>
<feature type="domain" description="Aminotransferase class I/classII large" evidence="6">
    <location>
        <begin position="79"/>
        <end position="436"/>
    </location>
</feature>
<dbReference type="PANTHER" id="PTHR46383">
    <property type="entry name" value="ASPARTATE AMINOTRANSFERASE"/>
    <property type="match status" value="1"/>
</dbReference>
<dbReference type="Gene3D" id="3.90.1150.10">
    <property type="entry name" value="Aspartate Aminotransferase, domain 1"/>
    <property type="match status" value="1"/>
</dbReference>
<evidence type="ECO:0000313" key="7">
    <source>
        <dbReference type="EMBL" id="MFJ1269971.1"/>
    </source>
</evidence>
<comment type="caution">
    <text evidence="7">The sequence shown here is derived from an EMBL/GenBank/DDBJ whole genome shotgun (WGS) entry which is preliminary data.</text>
</comment>
<evidence type="ECO:0000256" key="4">
    <source>
        <dbReference type="ARBA" id="ARBA00022679"/>
    </source>
</evidence>
<keyword evidence="5" id="KW-0663">Pyridoxal phosphate</keyword>
<dbReference type="SUPFAM" id="SSF53383">
    <property type="entry name" value="PLP-dependent transferases"/>
    <property type="match status" value="1"/>
</dbReference>
<evidence type="ECO:0000256" key="2">
    <source>
        <dbReference type="ARBA" id="ARBA00007441"/>
    </source>
</evidence>
<dbReference type="InterPro" id="IPR015421">
    <property type="entry name" value="PyrdxlP-dep_Trfase_major"/>
</dbReference>
<evidence type="ECO:0000256" key="5">
    <source>
        <dbReference type="ARBA" id="ARBA00022898"/>
    </source>
</evidence>
<dbReference type="Pfam" id="PF00155">
    <property type="entry name" value="Aminotran_1_2"/>
    <property type="match status" value="1"/>
</dbReference>
<keyword evidence="3 7" id="KW-0032">Aminotransferase</keyword>
<dbReference type="PANTHER" id="PTHR46383:SF1">
    <property type="entry name" value="ASPARTATE AMINOTRANSFERASE"/>
    <property type="match status" value="1"/>
</dbReference>
<gene>
    <name evidence="7" type="ORF">ACD661_15540</name>
</gene>
<sequence length="594" mass="67261">MLTPEGLDAGNMDRIMLLSMWAKHLDTEQIKQKLIYAGMGKPTFRINPYMVQAFVAYWDCIQKRLADLINKTTDEHVAIDYGDPRGEEQALLDMAKAMTQWYSTEVSTKDLLFTVGGAGALKVIFDAFNEPGSHSPQYRVITPFPYYTLYANERHLLHPIEVMNESGYRLSLNNLRTSIEDAKKAAKLDGIPPKVLLLCNPNNPLGTVLSVDELGYVATVLREHPDLNLVIDEAYAEMVWLDEKPTSILELAPDLKERVTILRSATKAHSTAGERMALLMNFNPERMTQYRTKNISMIGHAPRSAQIAYASAMSHFNDKEANELRVFYEPKLRFVQQKLGELNALMPDPKYRIEGTFYVMADLSDLMGMDIPIEAAAALGHGGTVNTCEELVYSLLFKESIMLAPSQYFGLAPGSAFCRITCSGSEEDLSTLMDRLGRCLLTERVNQRKKLLLAIEDELQPLELSHPLIYQRHKASLDAFKEETKNHVELVEQNKALQRVLSEVKENILSLSGKSEPLRAEASQSFFMQHQDNTPEKKIKKEMDAEWIVFIDEIASEGPLKEYLLNLPPKERMSFKPWTERLALKQIGDVPFVH</sequence>
<keyword evidence="8" id="KW-1185">Reference proteome</keyword>
<protein>
    <submittedName>
        <fullName evidence="7">Aminotransferase class I/II-fold pyridoxal phosphate-dependent enzyme</fullName>
    </submittedName>
</protein>
<evidence type="ECO:0000256" key="3">
    <source>
        <dbReference type="ARBA" id="ARBA00022576"/>
    </source>
</evidence>
<dbReference type="CDD" id="cd00609">
    <property type="entry name" value="AAT_like"/>
    <property type="match status" value="1"/>
</dbReference>
<dbReference type="Gene3D" id="3.40.640.10">
    <property type="entry name" value="Type I PLP-dependent aspartate aminotransferase-like (Major domain)"/>
    <property type="match status" value="1"/>
</dbReference>
<evidence type="ECO:0000259" key="6">
    <source>
        <dbReference type="Pfam" id="PF00155"/>
    </source>
</evidence>
<accession>A0ABW8DDC0</accession>
<comment type="cofactor">
    <cofactor evidence="1">
        <name>pyridoxal 5'-phosphate</name>
        <dbReference type="ChEBI" id="CHEBI:597326"/>
    </cofactor>
</comment>
<dbReference type="InterPro" id="IPR004839">
    <property type="entry name" value="Aminotransferase_I/II_large"/>
</dbReference>
<proteinExistence type="inferred from homology"/>
<dbReference type="GO" id="GO:0008483">
    <property type="term" value="F:transaminase activity"/>
    <property type="evidence" value="ECO:0007669"/>
    <property type="project" value="UniProtKB-KW"/>
</dbReference>
<name>A0ABW8DDC0_9GAMM</name>
<dbReference type="Proteomes" id="UP001615550">
    <property type="component" value="Unassembled WGS sequence"/>
</dbReference>
<organism evidence="7 8">
    <name type="scientific">Legionella lytica</name>
    <dbReference type="NCBI Taxonomy" id="96232"/>
    <lineage>
        <taxon>Bacteria</taxon>
        <taxon>Pseudomonadati</taxon>
        <taxon>Pseudomonadota</taxon>
        <taxon>Gammaproteobacteria</taxon>
        <taxon>Legionellales</taxon>
        <taxon>Legionellaceae</taxon>
        <taxon>Legionella</taxon>
    </lineage>
</organism>
<dbReference type="EMBL" id="JBGORX010000011">
    <property type="protein sequence ID" value="MFJ1269971.1"/>
    <property type="molecule type" value="Genomic_DNA"/>
</dbReference>
<comment type="similarity">
    <text evidence="2">Belongs to the class-I pyridoxal-phosphate-dependent aminotransferase family.</text>
</comment>
<evidence type="ECO:0000256" key="1">
    <source>
        <dbReference type="ARBA" id="ARBA00001933"/>
    </source>
</evidence>
<dbReference type="InterPro" id="IPR015424">
    <property type="entry name" value="PyrdxlP-dep_Trfase"/>
</dbReference>
<dbReference type="RefSeq" id="WP_400188783.1">
    <property type="nucleotide sequence ID" value="NZ_JBGORX010000011.1"/>
</dbReference>
<dbReference type="InterPro" id="IPR015422">
    <property type="entry name" value="PyrdxlP-dep_Trfase_small"/>
</dbReference>